<keyword evidence="8" id="KW-0732">Signal</keyword>
<evidence type="ECO:0000259" key="26">
    <source>
        <dbReference type="PROSITE" id="PS50113"/>
    </source>
</evidence>
<evidence type="ECO:0000313" key="29">
    <source>
        <dbReference type="Proteomes" id="UP000260665"/>
    </source>
</evidence>
<accession>A0A3E1REF0</accession>
<dbReference type="InterPro" id="IPR008207">
    <property type="entry name" value="Sig_transdc_His_kin_Hpt_dom"/>
</dbReference>
<evidence type="ECO:0000259" key="24">
    <source>
        <dbReference type="PROSITE" id="PS50110"/>
    </source>
</evidence>
<evidence type="ECO:0000259" key="27">
    <source>
        <dbReference type="PROSITE" id="PS50894"/>
    </source>
</evidence>
<keyword evidence="15 22" id="KW-0472">Membrane</keyword>
<dbReference type="PROSITE" id="PS50109">
    <property type="entry name" value="HIS_KIN"/>
    <property type="match status" value="1"/>
</dbReference>
<evidence type="ECO:0000256" key="8">
    <source>
        <dbReference type="ARBA" id="ARBA00022729"/>
    </source>
</evidence>
<dbReference type="InterPro" id="IPR036097">
    <property type="entry name" value="HisK_dim/P_sf"/>
</dbReference>
<comment type="caution">
    <text evidence="28">The sequence shown here is derived from an EMBL/GenBank/DDBJ whole genome shotgun (WGS) entry which is preliminary data.</text>
</comment>
<feature type="domain" description="PAC" evidence="26">
    <location>
        <begin position="318"/>
        <end position="370"/>
    </location>
</feature>
<evidence type="ECO:0000256" key="5">
    <source>
        <dbReference type="ARBA" id="ARBA00022553"/>
    </source>
</evidence>
<dbReference type="InterPro" id="IPR005467">
    <property type="entry name" value="His_kinase_dom"/>
</dbReference>
<feature type="transmembrane region" description="Helical" evidence="22">
    <location>
        <begin position="146"/>
        <end position="165"/>
    </location>
</feature>
<evidence type="ECO:0000256" key="9">
    <source>
        <dbReference type="ARBA" id="ARBA00022741"/>
    </source>
</evidence>
<dbReference type="SUPFAM" id="SSF55874">
    <property type="entry name" value="ATPase domain of HSP90 chaperone/DNA topoisomerase II/histidine kinase"/>
    <property type="match status" value="1"/>
</dbReference>
<dbReference type="PROSITE" id="PS50113">
    <property type="entry name" value="PAC"/>
    <property type="match status" value="1"/>
</dbReference>
<dbReference type="SMART" id="SM00091">
    <property type="entry name" value="PAS"/>
    <property type="match status" value="1"/>
</dbReference>
<dbReference type="GO" id="GO:0005886">
    <property type="term" value="C:plasma membrane"/>
    <property type="evidence" value="ECO:0007669"/>
    <property type="project" value="UniProtKB-SubCell"/>
</dbReference>
<evidence type="ECO:0000259" key="23">
    <source>
        <dbReference type="PROSITE" id="PS50109"/>
    </source>
</evidence>
<evidence type="ECO:0000256" key="18">
    <source>
        <dbReference type="ARBA" id="ARBA00068150"/>
    </source>
</evidence>
<comment type="subunit">
    <text evidence="17">At low DSF concentrations, interacts with RpfF.</text>
</comment>
<proteinExistence type="predicted"/>
<dbReference type="Gene3D" id="1.20.120.160">
    <property type="entry name" value="HPT domain"/>
    <property type="match status" value="1"/>
</dbReference>
<dbReference type="SMART" id="SM00387">
    <property type="entry name" value="HATPase_c"/>
    <property type="match status" value="1"/>
</dbReference>
<dbReference type="EMBL" id="QFZK01000003">
    <property type="protein sequence ID" value="RFO97739.1"/>
    <property type="molecule type" value="Genomic_DNA"/>
</dbReference>
<dbReference type="InterPro" id="IPR001610">
    <property type="entry name" value="PAC"/>
</dbReference>
<keyword evidence="14" id="KW-0843">Virulence</keyword>
<evidence type="ECO:0000256" key="1">
    <source>
        <dbReference type="ARBA" id="ARBA00000085"/>
    </source>
</evidence>
<evidence type="ECO:0000256" key="14">
    <source>
        <dbReference type="ARBA" id="ARBA00023026"/>
    </source>
</evidence>
<evidence type="ECO:0000259" key="25">
    <source>
        <dbReference type="PROSITE" id="PS50112"/>
    </source>
</evidence>
<evidence type="ECO:0000256" key="12">
    <source>
        <dbReference type="ARBA" id="ARBA00022989"/>
    </source>
</evidence>
<dbReference type="PROSITE" id="PS50894">
    <property type="entry name" value="HPT"/>
    <property type="match status" value="1"/>
</dbReference>
<protein>
    <recommendedName>
        <fullName evidence="18">Sensory/regulatory protein RpfC</fullName>
        <ecNumber evidence="3">2.7.13.3</ecNumber>
    </recommendedName>
    <alternativeName>
        <fullName evidence="19">Virulence sensor protein BvgS</fullName>
    </alternativeName>
</protein>
<feature type="domain" description="Response regulatory" evidence="24">
    <location>
        <begin position="628"/>
        <end position="750"/>
    </location>
</feature>
<keyword evidence="4" id="KW-1003">Cell membrane</keyword>
<evidence type="ECO:0000256" key="3">
    <source>
        <dbReference type="ARBA" id="ARBA00012438"/>
    </source>
</evidence>
<dbReference type="Pfam" id="PF00512">
    <property type="entry name" value="HisKA"/>
    <property type="match status" value="1"/>
</dbReference>
<evidence type="ECO:0000256" key="21">
    <source>
        <dbReference type="PROSITE-ProRule" id="PRU00169"/>
    </source>
</evidence>
<dbReference type="SUPFAM" id="SSF47384">
    <property type="entry name" value="Homodimeric domain of signal transducing histidine kinase"/>
    <property type="match status" value="1"/>
</dbReference>
<dbReference type="InterPro" id="IPR036890">
    <property type="entry name" value="HATPase_C_sf"/>
</dbReference>
<evidence type="ECO:0000256" key="13">
    <source>
        <dbReference type="ARBA" id="ARBA00023012"/>
    </source>
</evidence>
<comment type="subcellular location">
    <subcellularLocation>
        <location evidence="2">Cell membrane</location>
        <topology evidence="2">Multi-pass membrane protein</topology>
    </subcellularLocation>
</comment>
<dbReference type="InterPro" id="IPR035965">
    <property type="entry name" value="PAS-like_dom_sf"/>
</dbReference>
<feature type="modified residue" description="4-aspartylphosphate" evidence="21">
    <location>
        <position position="828"/>
    </location>
</feature>
<evidence type="ECO:0000256" key="10">
    <source>
        <dbReference type="ARBA" id="ARBA00022777"/>
    </source>
</evidence>
<dbReference type="InterPro" id="IPR036641">
    <property type="entry name" value="HPT_dom_sf"/>
</dbReference>
<dbReference type="CDD" id="cd00130">
    <property type="entry name" value="PAS"/>
    <property type="match status" value="1"/>
</dbReference>
<keyword evidence="29" id="KW-1185">Reference proteome</keyword>
<sequence>MGRLFLKRLLLAYLLLVAVVTGLQLHVEYGRIREEVQSTLVYLVKTSAPSAETALWDVQRPLLKSIAVGLSEHPFVAFVQILDEDGKVEVELGRLEPPSVGYVPLSSTMPLAHQNSGGAQQQVGTLQLASSQAIVLRRLVSVGQGIVVSIAVQMVFLGGIVLLLVQSLMVKPLTAFAGKVSAMVQGGVDRPIQMDPAASLEMLTLQSGFNQLVQQVAHSQRVIAGQNAGLEQRVQERTRALNENQAHLQTIFEHASNGIFFADLDGRLLRFNTRLTDMLGRSAQQCQACDYLDFSHPQDLPQETECRKQLLRAELDSYRLEKRYLDGQGHVLWVDVAVTAIRDESGRLVNLLGVVVDVSERRQVAQALLDAKEKAEDATRAKSDFLANMSHEIRTPMNAIIGMSQLALSTDLDTRQRGYVDKVNRAAVNLLGIINDILDFSKIEAGKLTMERIEFRLEDVMTQLASLLSLKVTDAALELHFRMPAKLPAALLGDPLRLGQILINLGNNALKFTQAGNVVVGVELESKSRDEVRLHFSVQDSGIGMSADQCARLFQSFSQADASTTRRFGGTGLGLVISKNLVEMMDGRIWVESAPGQGSTFHFTAAFGRTRGASVSRTLVARSLAGLRVLLVDDNPVAQDIIAGMLEQLGLWVSTVAEADVALARVQEASIHGRPFDLLVMDWKMPATDTLACVQGMRSQQADAPPVLVLSAFGREEVDRACAQTGVAVAAIATKPLTPLALLEAVGAALNKDELVSRVQSVSVPSSPQAMSQLRGARLLLVEDNLMNQELAVELLTLAGVCVVVADNGQKALDLLAQDAAFDGVLMDCQMPEMDGYTATRLLRQNPAWAQLPVIAMTANAMSGDREKVLEAGMNDFISKPIHVSDMFQTIARWVTPGRRPEVELLPDLFQPAAPQPMGPQELDGIDQAAGLARAAGRADLYLKMLLRFRDSHAHFAVQFQDALQAGDYGSATRLAHTLKGTAGTIGALALERLAAALEATCQRGDAPGDLLAVQTQVLRELQTVTTGLARLQAAASGPAATVWSVDRLRPQLQSLQDKVQASDGEACELAVQLLAHAQGTVLESTLRAVSLALEQFDFDEADGLIAQAIGDLPAAGPAALAAEKG</sequence>
<evidence type="ECO:0000256" key="22">
    <source>
        <dbReference type="SAM" id="Phobius"/>
    </source>
</evidence>
<dbReference type="Gene3D" id="3.30.565.10">
    <property type="entry name" value="Histidine kinase-like ATPase, C-terminal domain"/>
    <property type="match status" value="1"/>
</dbReference>
<dbReference type="CDD" id="cd16922">
    <property type="entry name" value="HATPase_EvgS-ArcB-TorS-like"/>
    <property type="match status" value="1"/>
</dbReference>
<dbReference type="Proteomes" id="UP000260665">
    <property type="component" value="Unassembled WGS sequence"/>
</dbReference>
<dbReference type="InterPro" id="IPR000700">
    <property type="entry name" value="PAS-assoc_C"/>
</dbReference>
<dbReference type="SMART" id="SM00448">
    <property type="entry name" value="REC"/>
    <property type="match status" value="2"/>
</dbReference>
<comment type="function">
    <text evidence="16">Member of the two-component regulatory system BvgS/BvgA. Phosphorylates BvgA via a four-step phosphorelay in response to environmental signals.</text>
</comment>
<dbReference type="SMART" id="SM00388">
    <property type="entry name" value="HisKA"/>
    <property type="match status" value="1"/>
</dbReference>
<evidence type="ECO:0000256" key="7">
    <source>
        <dbReference type="ARBA" id="ARBA00022692"/>
    </source>
</evidence>
<dbReference type="SUPFAM" id="SSF47226">
    <property type="entry name" value="Histidine-containing phosphotransfer domain, HPT domain"/>
    <property type="match status" value="1"/>
</dbReference>
<dbReference type="FunFam" id="3.30.565.10:FF:000010">
    <property type="entry name" value="Sensor histidine kinase RcsC"/>
    <property type="match status" value="1"/>
</dbReference>
<dbReference type="Pfam" id="PF01627">
    <property type="entry name" value="Hpt"/>
    <property type="match status" value="1"/>
</dbReference>
<comment type="catalytic activity">
    <reaction evidence="1">
        <text>ATP + protein L-histidine = ADP + protein N-phospho-L-histidine.</text>
        <dbReference type="EC" id="2.7.13.3"/>
    </reaction>
</comment>
<feature type="modified residue" description="4-aspartylphosphate" evidence="21">
    <location>
        <position position="682"/>
    </location>
</feature>
<feature type="domain" description="Response regulatory" evidence="24">
    <location>
        <begin position="778"/>
        <end position="895"/>
    </location>
</feature>
<evidence type="ECO:0000256" key="20">
    <source>
        <dbReference type="PROSITE-ProRule" id="PRU00110"/>
    </source>
</evidence>
<feature type="modified residue" description="Phosphohistidine" evidence="20">
    <location>
        <position position="977"/>
    </location>
</feature>
<dbReference type="Gene3D" id="1.10.287.130">
    <property type="match status" value="1"/>
</dbReference>
<dbReference type="GO" id="GO:0000155">
    <property type="term" value="F:phosphorelay sensor kinase activity"/>
    <property type="evidence" value="ECO:0007669"/>
    <property type="project" value="InterPro"/>
</dbReference>
<dbReference type="Gene3D" id="3.30.450.20">
    <property type="entry name" value="PAS domain"/>
    <property type="match status" value="1"/>
</dbReference>
<dbReference type="SUPFAM" id="SSF55785">
    <property type="entry name" value="PYP-like sensor domain (PAS domain)"/>
    <property type="match status" value="1"/>
</dbReference>
<evidence type="ECO:0000256" key="6">
    <source>
        <dbReference type="ARBA" id="ARBA00022679"/>
    </source>
</evidence>
<dbReference type="CDD" id="cd00082">
    <property type="entry name" value="HisKA"/>
    <property type="match status" value="1"/>
</dbReference>
<evidence type="ECO:0000313" key="28">
    <source>
        <dbReference type="EMBL" id="RFO97739.1"/>
    </source>
</evidence>
<dbReference type="InterPro" id="IPR000014">
    <property type="entry name" value="PAS"/>
</dbReference>
<keyword evidence="10" id="KW-0418">Kinase</keyword>
<evidence type="ECO:0000256" key="15">
    <source>
        <dbReference type="ARBA" id="ARBA00023136"/>
    </source>
</evidence>
<feature type="domain" description="PAS" evidence="25">
    <location>
        <begin position="244"/>
        <end position="314"/>
    </location>
</feature>
<dbReference type="NCBIfam" id="TIGR00229">
    <property type="entry name" value="sensory_box"/>
    <property type="match status" value="1"/>
</dbReference>
<name>A0A3E1REF0_9BURK</name>
<dbReference type="EC" id="2.7.13.3" evidence="3"/>
<dbReference type="PROSITE" id="PS50110">
    <property type="entry name" value="RESPONSE_REGULATORY"/>
    <property type="match status" value="2"/>
</dbReference>
<evidence type="ECO:0000256" key="2">
    <source>
        <dbReference type="ARBA" id="ARBA00004651"/>
    </source>
</evidence>
<dbReference type="SMART" id="SM00086">
    <property type="entry name" value="PAC"/>
    <property type="match status" value="1"/>
</dbReference>
<dbReference type="CDD" id="cd17546">
    <property type="entry name" value="REC_hyHK_CKI1_RcsC-like"/>
    <property type="match status" value="1"/>
</dbReference>
<evidence type="ECO:0000256" key="16">
    <source>
        <dbReference type="ARBA" id="ARBA00058004"/>
    </source>
</evidence>
<organism evidence="28 29">
    <name type="scientific">Rhodoferax lacus</name>
    <dbReference type="NCBI Taxonomy" id="2184758"/>
    <lineage>
        <taxon>Bacteria</taxon>
        <taxon>Pseudomonadati</taxon>
        <taxon>Pseudomonadota</taxon>
        <taxon>Betaproteobacteria</taxon>
        <taxon>Burkholderiales</taxon>
        <taxon>Comamonadaceae</taxon>
        <taxon>Rhodoferax</taxon>
    </lineage>
</organism>
<dbReference type="Pfam" id="PF02518">
    <property type="entry name" value="HATPase_c"/>
    <property type="match status" value="1"/>
</dbReference>
<dbReference type="FunFam" id="1.10.287.130:FF:000002">
    <property type="entry name" value="Two-component osmosensing histidine kinase"/>
    <property type="match status" value="1"/>
</dbReference>
<dbReference type="InterPro" id="IPR003661">
    <property type="entry name" value="HisK_dim/P_dom"/>
</dbReference>
<keyword evidence="5 21" id="KW-0597">Phosphoprotein</keyword>
<dbReference type="InterPro" id="IPR013655">
    <property type="entry name" value="PAS_fold_3"/>
</dbReference>
<keyword evidence="11" id="KW-0067">ATP-binding</keyword>
<dbReference type="PANTHER" id="PTHR45339">
    <property type="entry name" value="HYBRID SIGNAL TRANSDUCTION HISTIDINE KINASE J"/>
    <property type="match status" value="1"/>
</dbReference>
<dbReference type="Pfam" id="PF00072">
    <property type="entry name" value="Response_reg"/>
    <property type="match status" value="2"/>
</dbReference>
<evidence type="ECO:0000256" key="4">
    <source>
        <dbReference type="ARBA" id="ARBA00022475"/>
    </source>
</evidence>
<keyword evidence="12 22" id="KW-1133">Transmembrane helix</keyword>
<keyword evidence="7 22" id="KW-0812">Transmembrane</keyword>
<dbReference type="Gene3D" id="3.40.50.2300">
    <property type="match status" value="2"/>
</dbReference>
<evidence type="ECO:0000256" key="11">
    <source>
        <dbReference type="ARBA" id="ARBA00022840"/>
    </source>
</evidence>
<dbReference type="AlphaFoldDB" id="A0A3E1REF0"/>
<evidence type="ECO:0000256" key="19">
    <source>
        <dbReference type="ARBA" id="ARBA00070152"/>
    </source>
</evidence>
<dbReference type="Pfam" id="PF08447">
    <property type="entry name" value="PAS_3"/>
    <property type="match status" value="1"/>
</dbReference>
<dbReference type="PRINTS" id="PR00344">
    <property type="entry name" value="BCTRLSENSOR"/>
</dbReference>
<keyword evidence="6" id="KW-0808">Transferase</keyword>
<dbReference type="InterPro" id="IPR001789">
    <property type="entry name" value="Sig_transdc_resp-reg_receiver"/>
</dbReference>
<dbReference type="PROSITE" id="PS50112">
    <property type="entry name" value="PAS"/>
    <property type="match status" value="1"/>
</dbReference>
<dbReference type="PANTHER" id="PTHR45339:SF1">
    <property type="entry name" value="HYBRID SIGNAL TRANSDUCTION HISTIDINE KINASE J"/>
    <property type="match status" value="1"/>
</dbReference>
<dbReference type="InterPro" id="IPR011006">
    <property type="entry name" value="CheY-like_superfamily"/>
</dbReference>
<reference evidence="28 29" key="1">
    <citation type="submission" date="2018-05" db="EMBL/GenBank/DDBJ databases">
        <title>Rhodoferax soyangensis sp.nov., isolated from an oligotrophic freshwater lake.</title>
        <authorList>
            <person name="Park M."/>
        </authorList>
    </citation>
    <scope>NUCLEOTIDE SEQUENCE [LARGE SCALE GENOMIC DNA]</scope>
    <source>
        <strain evidence="28 29">IMCC26218</strain>
    </source>
</reference>
<feature type="domain" description="Histidine kinase" evidence="23">
    <location>
        <begin position="388"/>
        <end position="609"/>
    </location>
</feature>
<gene>
    <name evidence="28" type="ORF">DIC66_07785</name>
</gene>
<dbReference type="GO" id="GO:0005524">
    <property type="term" value="F:ATP binding"/>
    <property type="evidence" value="ECO:0007669"/>
    <property type="project" value="UniProtKB-KW"/>
</dbReference>
<evidence type="ECO:0000256" key="17">
    <source>
        <dbReference type="ARBA" id="ARBA00064003"/>
    </source>
</evidence>
<dbReference type="InterPro" id="IPR004358">
    <property type="entry name" value="Sig_transdc_His_kin-like_C"/>
</dbReference>
<feature type="domain" description="HPt" evidence="27">
    <location>
        <begin position="938"/>
        <end position="1036"/>
    </location>
</feature>
<keyword evidence="9" id="KW-0547">Nucleotide-binding</keyword>
<dbReference type="SUPFAM" id="SSF52172">
    <property type="entry name" value="CheY-like"/>
    <property type="match status" value="2"/>
</dbReference>
<keyword evidence="13" id="KW-0902">Two-component regulatory system</keyword>
<dbReference type="InterPro" id="IPR003594">
    <property type="entry name" value="HATPase_dom"/>
</dbReference>